<dbReference type="InParanoid" id="E4XPS2"/>
<keyword evidence="2" id="KW-1185">Reference proteome</keyword>
<dbReference type="Proteomes" id="UP000001307">
    <property type="component" value="Unassembled WGS sequence"/>
</dbReference>
<dbReference type="InterPro" id="IPR012337">
    <property type="entry name" value="RNaseH-like_sf"/>
</dbReference>
<proteinExistence type="predicted"/>
<dbReference type="AlphaFoldDB" id="E4XPS2"/>
<sequence>MLPLCRPNLRKALYRGQRPGVKAAKIDATLARLHEDRNHMLDVKHRHYLATKWIVKKNLPLDHLESPEAIELIADLDPKEKKGISRYVIDKNLTAMADETKTRIREFAYQAMNSLTASLVIDDYDARSAKYCGVVLCIFDPTKGSHDMWFLSFERIDKNTDVAKRAHVREVLVDYGLEIFFDDQRFVVTGDYPIKNCFKSQISSVCAAHTLCNILKNFIKKSNQEFSEKRIETIAANTRFCRKKRRQGCDMACLNDEIKDYSVKDPEELLLLKQARGKLPKDPKYLCIKPLNNIRFRSSLDVMHRLKQAKPFIETNNRMLYADGYAISWDLVDYMNSICKIFLPIIDAADSDCFMVSDSLYTLIELLTSLLKFKPEEQFTSSHRELIMSTLDYLVGNVLTGRKIGKNDIKSRAEPFTILGLFFDIEHGCQFKFTEVRAAVKTSVENGVLHQGDMILLNTIFDRVSLDWTETVEATAKSLLKKLSSDEVAPVATPSSTESDHSQDLFNTAFTEEDDFEDDFGMRSRFLSKIMASKQPESQPDILREIAGWRGYDFNKYTKWFLQQPRTIQHAKLPSPSIRQFFKDSATFPLLSKLAVLCT</sequence>
<reference evidence="1" key="1">
    <citation type="journal article" date="2010" name="Science">
        <title>Plasticity of animal genome architecture unmasked by rapid evolution of a pelagic tunicate.</title>
        <authorList>
            <person name="Denoeud F."/>
            <person name="Henriet S."/>
            <person name="Mungpakdee S."/>
            <person name="Aury J.M."/>
            <person name="Da Silva C."/>
            <person name="Brinkmann H."/>
            <person name="Mikhaleva J."/>
            <person name="Olsen L.C."/>
            <person name="Jubin C."/>
            <person name="Canestro C."/>
            <person name="Bouquet J.M."/>
            <person name="Danks G."/>
            <person name="Poulain J."/>
            <person name="Campsteijn C."/>
            <person name="Adamski M."/>
            <person name="Cross I."/>
            <person name="Yadetie F."/>
            <person name="Muffato M."/>
            <person name="Louis A."/>
            <person name="Butcher S."/>
            <person name="Tsagkogeorga G."/>
            <person name="Konrad A."/>
            <person name="Singh S."/>
            <person name="Jensen M.F."/>
            <person name="Cong E.H."/>
            <person name="Eikeseth-Otteraa H."/>
            <person name="Noel B."/>
            <person name="Anthouard V."/>
            <person name="Porcel B.M."/>
            <person name="Kachouri-Lafond R."/>
            <person name="Nishino A."/>
            <person name="Ugolini M."/>
            <person name="Chourrout P."/>
            <person name="Nishida H."/>
            <person name="Aasland R."/>
            <person name="Huzurbazar S."/>
            <person name="Westhof E."/>
            <person name="Delsuc F."/>
            <person name="Lehrach H."/>
            <person name="Reinhardt R."/>
            <person name="Weissenbach J."/>
            <person name="Roy S.W."/>
            <person name="Artiguenave F."/>
            <person name="Postlethwait J.H."/>
            <person name="Manak J.R."/>
            <person name="Thompson E.M."/>
            <person name="Jaillon O."/>
            <person name="Du Pasquier L."/>
            <person name="Boudinot P."/>
            <person name="Liberles D.A."/>
            <person name="Volff J.N."/>
            <person name="Philippe H."/>
            <person name="Lenhard B."/>
            <person name="Roest Crollius H."/>
            <person name="Wincker P."/>
            <person name="Chourrout D."/>
        </authorList>
    </citation>
    <scope>NUCLEOTIDE SEQUENCE [LARGE SCALE GENOMIC DNA]</scope>
</reference>
<dbReference type="EMBL" id="FN653096">
    <property type="protein sequence ID" value="CBY11860.1"/>
    <property type="molecule type" value="Genomic_DNA"/>
</dbReference>
<gene>
    <name evidence="1" type="ORF">GSOID_T00017199001</name>
</gene>
<dbReference type="SUPFAM" id="SSF53098">
    <property type="entry name" value="Ribonuclease H-like"/>
    <property type="match status" value="1"/>
</dbReference>
<protein>
    <submittedName>
        <fullName evidence="1">Uncharacterized protein</fullName>
    </submittedName>
</protein>
<evidence type="ECO:0000313" key="1">
    <source>
        <dbReference type="EMBL" id="CBY11860.1"/>
    </source>
</evidence>
<organism evidence="1">
    <name type="scientific">Oikopleura dioica</name>
    <name type="common">Tunicate</name>
    <dbReference type="NCBI Taxonomy" id="34765"/>
    <lineage>
        <taxon>Eukaryota</taxon>
        <taxon>Metazoa</taxon>
        <taxon>Chordata</taxon>
        <taxon>Tunicata</taxon>
        <taxon>Appendicularia</taxon>
        <taxon>Copelata</taxon>
        <taxon>Oikopleuridae</taxon>
        <taxon>Oikopleura</taxon>
    </lineage>
</organism>
<accession>E4XPS2</accession>
<name>E4XPS2_OIKDI</name>
<evidence type="ECO:0000313" key="2">
    <source>
        <dbReference type="Proteomes" id="UP000001307"/>
    </source>
</evidence>